<proteinExistence type="predicted"/>
<keyword evidence="3" id="KW-1185">Reference proteome</keyword>
<name>A0ABR0SW17_9HYPO</name>
<evidence type="ECO:0000313" key="3">
    <source>
        <dbReference type="Proteomes" id="UP001338125"/>
    </source>
</evidence>
<organism evidence="2 3">
    <name type="scientific">Cladobotryum mycophilum</name>
    <dbReference type="NCBI Taxonomy" id="491253"/>
    <lineage>
        <taxon>Eukaryota</taxon>
        <taxon>Fungi</taxon>
        <taxon>Dikarya</taxon>
        <taxon>Ascomycota</taxon>
        <taxon>Pezizomycotina</taxon>
        <taxon>Sordariomycetes</taxon>
        <taxon>Hypocreomycetidae</taxon>
        <taxon>Hypocreales</taxon>
        <taxon>Hypocreaceae</taxon>
        <taxon>Cladobotryum</taxon>
    </lineage>
</organism>
<dbReference type="EMBL" id="JAVFKD010000003">
    <property type="protein sequence ID" value="KAK5996333.1"/>
    <property type="molecule type" value="Genomic_DNA"/>
</dbReference>
<dbReference type="Proteomes" id="UP001338125">
    <property type="component" value="Unassembled WGS sequence"/>
</dbReference>
<reference evidence="2 3" key="1">
    <citation type="submission" date="2024-01" db="EMBL/GenBank/DDBJ databases">
        <title>Complete genome of Cladobotryum mycophilum ATHUM6906.</title>
        <authorList>
            <person name="Christinaki A.C."/>
            <person name="Myridakis A.I."/>
            <person name="Kouvelis V.N."/>
        </authorList>
    </citation>
    <scope>NUCLEOTIDE SEQUENCE [LARGE SCALE GENOMIC DNA]</scope>
    <source>
        <strain evidence="2 3">ATHUM6906</strain>
    </source>
</reference>
<sequence length="128" mass="13632">MHFTTIISTAAAAAAFVNGANAAALNKRQNGVHAIDFTGFTEKGCNKGSQGVQTIYSADIRNNKCMSLNSNGIKSLNMSFLNEIGGCYFTVYPNNDCSSGGQNLALGQCIDATETWEAYSIWCALTQD</sequence>
<keyword evidence="1" id="KW-0732">Signal</keyword>
<protein>
    <submittedName>
        <fullName evidence="2">Uncharacterized protein</fullName>
    </submittedName>
</protein>
<feature type="chain" id="PRO_5046342648" evidence="1">
    <location>
        <begin position="23"/>
        <end position="128"/>
    </location>
</feature>
<accession>A0ABR0SW17</accession>
<comment type="caution">
    <text evidence="2">The sequence shown here is derived from an EMBL/GenBank/DDBJ whole genome shotgun (WGS) entry which is preliminary data.</text>
</comment>
<feature type="signal peptide" evidence="1">
    <location>
        <begin position="1"/>
        <end position="22"/>
    </location>
</feature>
<evidence type="ECO:0000313" key="2">
    <source>
        <dbReference type="EMBL" id="KAK5996333.1"/>
    </source>
</evidence>
<evidence type="ECO:0000256" key="1">
    <source>
        <dbReference type="SAM" id="SignalP"/>
    </source>
</evidence>
<gene>
    <name evidence="2" type="ORF">PT974_03088</name>
</gene>